<feature type="region of interest" description="Disordered" evidence="1">
    <location>
        <begin position="24"/>
        <end position="46"/>
    </location>
</feature>
<protein>
    <submittedName>
        <fullName evidence="2">Uncharacterized protein</fullName>
    </submittedName>
</protein>
<evidence type="ECO:0000313" key="3">
    <source>
        <dbReference type="Proteomes" id="UP000199696"/>
    </source>
</evidence>
<evidence type="ECO:0000256" key="1">
    <source>
        <dbReference type="SAM" id="MobiDB-lite"/>
    </source>
</evidence>
<name>A0A1C6UAQ7_9ACTN</name>
<sequence length="66" mass="6858">MTSDGLLTTLSYVATRYDRLAPPAVGPGAGPVSAPGPPHSPNWGVGWHSWDRTARSVVAKAAGCWV</sequence>
<dbReference type="AlphaFoldDB" id="A0A1C6UAQ7"/>
<keyword evidence="3" id="KW-1185">Reference proteome</keyword>
<evidence type="ECO:0000313" key="2">
    <source>
        <dbReference type="EMBL" id="SCL51175.1"/>
    </source>
</evidence>
<dbReference type="Proteomes" id="UP000199696">
    <property type="component" value="Unassembled WGS sequence"/>
</dbReference>
<proteinExistence type="predicted"/>
<dbReference type="EMBL" id="FMHY01000002">
    <property type="protein sequence ID" value="SCL51175.1"/>
    <property type="molecule type" value="Genomic_DNA"/>
</dbReference>
<gene>
    <name evidence="2" type="ORF">GA0070604_2300</name>
</gene>
<organism evidence="2 3">
    <name type="scientific">Micromonospora eburnea</name>
    <dbReference type="NCBI Taxonomy" id="227316"/>
    <lineage>
        <taxon>Bacteria</taxon>
        <taxon>Bacillati</taxon>
        <taxon>Actinomycetota</taxon>
        <taxon>Actinomycetes</taxon>
        <taxon>Micromonosporales</taxon>
        <taxon>Micromonosporaceae</taxon>
        <taxon>Micromonospora</taxon>
    </lineage>
</organism>
<reference evidence="3" key="1">
    <citation type="submission" date="2016-06" db="EMBL/GenBank/DDBJ databases">
        <authorList>
            <person name="Varghese N."/>
            <person name="Submissions Spin"/>
        </authorList>
    </citation>
    <scope>NUCLEOTIDE SEQUENCE [LARGE SCALE GENOMIC DNA]</scope>
    <source>
        <strain evidence="3">DSM 44814</strain>
    </source>
</reference>
<accession>A0A1C6UAQ7</accession>